<dbReference type="AlphaFoldDB" id="A0A915DPA3"/>
<dbReference type="Proteomes" id="UP000887574">
    <property type="component" value="Unplaced"/>
</dbReference>
<accession>A0A915DPA3</accession>
<sequence length="73" mass="8376">MSGNGEFIDGKFIDGKFINGAQIYLWFSASIVWAIYFVVNVIPVLFSGIYFSWFMNPYIGYREDPQNIVSFSS</sequence>
<reference evidence="3" key="1">
    <citation type="submission" date="2022-11" db="UniProtKB">
        <authorList>
            <consortium name="WormBaseParasite"/>
        </authorList>
    </citation>
    <scope>IDENTIFICATION</scope>
</reference>
<keyword evidence="1" id="KW-0812">Transmembrane</keyword>
<feature type="transmembrane region" description="Helical" evidence="1">
    <location>
        <begin position="23"/>
        <end position="53"/>
    </location>
</feature>
<keyword evidence="1" id="KW-0472">Membrane</keyword>
<dbReference type="Pfam" id="PF10321">
    <property type="entry name" value="7TM_GPCR_Srt"/>
    <property type="match status" value="1"/>
</dbReference>
<evidence type="ECO:0000313" key="2">
    <source>
        <dbReference type="Proteomes" id="UP000887574"/>
    </source>
</evidence>
<name>A0A915DPA3_9BILA</name>
<keyword evidence="2" id="KW-1185">Reference proteome</keyword>
<keyword evidence="1" id="KW-1133">Transmembrane helix</keyword>
<dbReference type="WBParaSite" id="jg21478">
    <property type="protein sequence ID" value="jg21478"/>
    <property type="gene ID" value="jg21478"/>
</dbReference>
<evidence type="ECO:0000313" key="3">
    <source>
        <dbReference type="WBParaSite" id="jg21478"/>
    </source>
</evidence>
<dbReference type="InterPro" id="IPR019425">
    <property type="entry name" value="7TM_GPCR_serpentine_rcpt_Srt"/>
</dbReference>
<protein>
    <submittedName>
        <fullName evidence="3">Uncharacterized protein</fullName>
    </submittedName>
</protein>
<proteinExistence type="predicted"/>
<organism evidence="2 3">
    <name type="scientific">Ditylenchus dipsaci</name>
    <dbReference type="NCBI Taxonomy" id="166011"/>
    <lineage>
        <taxon>Eukaryota</taxon>
        <taxon>Metazoa</taxon>
        <taxon>Ecdysozoa</taxon>
        <taxon>Nematoda</taxon>
        <taxon>Chromadorea</taxon>
        <taxon>Rhabditida</taxon>
        <taxon>Tylenchina</taxon>
        <taxon>Tylenchomorpha</taxon>
        <taxon>Sphaerularioidea</taxon>
        <taxon>Anguinidae</taxon>
        <taxon>Anguininae</taxon>
        <taxon>Ditylenchus</taxon>
    </lineage>
</organism>
<evidence type="ECO:0000256" key="1">
    <source>
        <dbReference type="SAM" id="Phobius"/>
    </source>
</evidence>